<keyword evidence="4" id="KW-1185">Reference proteome</keyword>
<dbReference type="CDD" id="cd01610">
    <property type="entry name" value="PAP2_like"/>
    <property type="match status" value="1"/>
</dbReference>
<dbReference type="EMBL" id="FLMQ01000055">
    <property type="protein sequence ID" value="SBP87308.1"/>
    <property type="molecule type" value="Genomic_DNA"/>
</dbReference>
<evidence type="ECO:0000313" key="3">
    <source>
        <dbReference type="EMBL" id="SBP87308.1"/>
    </source>
</evidence>
<keyword evidence="1" id="KW-0472">Membrane</keyword>
<gene>
    <name evidence="3" type="ORF">THIARS_60021</name>
</gene>
<feature type="transmembrane region" description="Helical" evidence="1">
    <location>
        <begin position="15"/>
        <end position="34"/>
    </location>
</feature>
<dbReference type="Pfam" id="PF01569">
    <property type="entry name" value="PAP2"/>
    <property type="match status" value="1"/>
</dbReference>
<feature type="domain" description="Phosphatidic acid phosphatase type 2/haloperoxidase" evidence="2">
    <location>
        <begin position="76"/>
        <end position="150"/>
    </location>
</feature>
<dbReference type="Gene3D" id="1.20.144.10">
    <property type="entry name" value="Phosphatidic acid phosphatase type 2/haloperoxidase"/>
    <property type="match status" value="1"/>
</dbReference>
<dbReference type="OrthoDB" id="8590768at2"/>
<reference evidence="3 4" key="1">
    <citation type="submission" date="2016-06" db="EMBL/GenBank/DDBJ databases">
        <authorList>
            <person name="Kjaerup R.B."/>
            <person name="Dalgaard T.S."/>
            <person name="Juul-Madsen H.R."/>
        </authorList>
    </citation>
    <scope>NUCLEOTIDE SEQUENCE [LARGE SCALE GENOMIC DNA]</scope>
    <source>
        <strain evidence="3 4">DSM 16361</strain>
    </source>
</reference>
<protein>
    <submittedName>
        <fullName evidence="3">Putative phosphatase (Modular protein)</fullName>
    </submittedName>
</protein>
<evidence type="ECO:0000256" key="1">
    <source>
        <dbReference type="SAM" id="Phobius"/>
    </source>
</evidence>
<evidence type="ECO:0000259" key="2">
    <source>
        <dbReference type="Pfam" id="PF01569"/>
    </source>
</evidence>
<feature type="transmembrane region" description="Helical" evidence="1">
    <location>
        <begin position="76"/>
        <end position="94"/>
    </location>
</feature>
<feature type="transmembrane region" description="Helical" evidence="1">
    <location>
        <begin position="163"/>
        <end position="181"/>
    </location>
</feature>
<proteinExistence type="predicted"/>
<name>A0A238D1Z8_THIDL</name>
<feature type="transmembrane region" description="Helical" evidence="1">
    <location>
        <begin position="41"/>
        <end position="64"/>
    </location>
</feature>
<dbReference type="Proteomes" id="UP000214566">
    <property type="component" value="Unassembled WGS sequence"/>
</dbReference>
<feature type="transmembrane region" description="Helical" evidence="1">
    <location>
        <begin position="101"/>
        <end position="120"/>
    </location>
</feature>
<sequence length="283" mass="30217">MSMTVASFWVSVTDFGDTAVLLPLALVILVWMGLGARRLALFWGSLLVADIALVALTKIAYMGWGLHPPGIDFTGLSGHSALSMLIWPTIGVLLSVGRRRLWRLVMPLLGAALSLAIAISRLATDAHTPPEVALGALWGGGLALTFLYSCWHETRLSLPRPGLLLPLILLLPLALGYGRVFPSMQVLADVSCLLSGHAQPYTRTDLERQFQQTTQEHLTSVSPPATPSMGSFCLPPAARFSIGASNAMQQSWVSNTQACPFELDAGCAGEGVRSSLVRALGTE</sequence>
<accession>A0A238D1Z8</accession>
<keyword evidence="1" id="KW-0812">Transmembrane</keyword>
<dbReference type="SUPFAM" id="SSF48317">
    <property type="entry name" value="Acid phosphatase/Vanadium-dependent haloperoxidase"/>
    <property type="match status" value="1"/>
</dbReference>
<keyword evidence="1" id="KW-1133">Transmembrane helix</keyword>
<dbReference type="InterPro" id="IPR036938">
    <property type="entry name" value="PAP2/HPO_sf"/>
</dbReference>
<dbReference type="RefSeq" id="WP_094159645.1">
    <property type="nucleotide sequence ID" value="NZ_LT592170.1"/>
</dbReference>
<feature type="transmembrane region" description="Helical" evidence="1">
    <location>
        <begin position="132"/>
        <end position="151"/>
    </location>
</feature>
<dbReference type="AlphaFoldDB" id="A0A238D1Z8"/>
<organism evidence="3 4">
    <name type="scientific">Thiomonas delicata</name>
    <name type="common">Thiomonas cuprina</name>
    <dbReference type="NCBI Taxonomy" id="364030"/>
    <lineage>
        <taxon>Bacteria</taxon>
        <taxon>Pseudomonadati</taxon>
        <taxon>Pseudomonadota</taxon>
        <taxon>Betaproteobacteria</taxon>
        <taxon>Burkholderiales</taxon>
        <taxon>Thiomonas</taxon>
    </lineage>
</organism>
<evidence type="ECO:0000313" key="4">
    <source>
        <dbReference type="Proteomes" id="UP000214566"/>
    </source>
</evidence>
<dbReference type="InterPro" id="IPR000326">
    <property type="entry name" value="PAP2/HPO"/>
</dbReference>